<evidence type="ECO:0000256" key="1">
    <source>
        <dbReference type="SAM" id="MobiDB-lite"/>
    </source>
</evidence>
<feature type="compositionally biased region" description="Low complexity" evidence="1">
    <location>
        <begin position="114"/>
        <end position="127"/>
    </location>
</feature>
<feature type="region of interest" description="Disordered" evidence="1">
    <location>
        <begin position="97"/>
        <end position="127"/>
    </location>
</feature>
<sequence>MVIFDNLWEPFLEDLRAAKFLSVLADSATDVSVRDLEGVYVRMLKDGEPNNVFLAVEELHHYRHLAAAVRHCAALNAESWPPRLEAEVSRLRIRWSPSDGREAWGGSLLHSEKSSPTSLTSSALPMD</sequence>
<proteinExistence type="predicted"/>
<dbReference type="AlphaFoldDB" id="A0AAD7X185"/>
<organism evidence="2 3">
    <name type="scientific">Aldrovandia affinis</name>
    <dbReference type="NCBI Taxonomy" id="143900"/>
    <lineage>
        <taxon>Eukaryota</taxon>
        <taxon>Metazoa</taxon>
        <taxon>Chordata</taxon>
        <taxon>Craniata</taxon>
        <taxon>Vertebrata</taxon>
        <taxon>Euteleostomi</taxon>
        <taxon>Actinopterygii</taxon>
        <taxon>Neopterygii</taxon>
        <taxon>Teleostei</taxon>
        <taxon>Notacanthiformes</taxon>
        <taxon>Halosauridae</taxon>
        <taxon>Aldrovandia</taxon>
    </lineage>
</organism>
<evidence type="ECO:0000313" key="3">
    <source>
        <dbReference type="Proteomes" id="UP001221898"/>
    </source>
</evidence>
<evidence type="ECO:0000313" key="2">
    <source>
        <dbReference type="EMBL" id="KAJ8417401.1"/>
    </source>
</evidence>
<keyword evidence="3" id="KW-1185">Reference proteome</keyword>
<dbReference type="EMBL" id="JAINUG010000004">
    <property type="protein sequence ID" value="KAJ8417401.1"/>
    <property type="molecule type" value="Genomic_DNA"/>
</dbReference>
<comment type="caution">
    <text evidence="2">The sequence shown here is derived from an EMBL/GenBank/DDBJ whole genome shotgun (WGS) entry which is preliminary data.</text>
</comment>
<name>A0AAD7X185_9TELE</name>
<reference evidence="2" key="1">
    <citation type="journal article" date="2023" name="Science">
        <title>Genome structures resolve the early diversification of teleost fishes.</title>
        <authorList>
            <person name="Parey E."/>
            <person name="Louis A."/>
            <person name="Montfort J."/>
            <person name="Bouchez O."/>
            <person name="Roques C."/>
            <person name="Iampietro C."/>
            <person name="Lluch J."/>
            <person name="Castinel A."/>
            <person name="Donnadieu C."/>
            <person name="Desvignes T."/>
            <person name="Floi Bucao C."/>
            <person name="Jouanno E."/>
            <person name="Wen M."/>
            <person name="Mejri S."/>
            <person name="Dirks R."/>
            <person name="Jansen H."/>
            <person name="Henkel C."/>
            <person name="Chen W.J."/>
            <person name="Zahm M."/>
            <person name="Cabau C."/>
            <person name="Klopp C."/>
            <person name="Thompson A.W."/>
            <person name="Robinson-Rechavi M."/>
            <person name="Braasch I."/>
            <person name="Lecointre G."/>
            <person name="Bobe J."/>
            <person name="Postlethwait J.H."/>
            <person name="Berthelot C."/>
            <person name="Roest Crollius H."/>
            <person name="Guiguen Y."/>
        </authorList>
    </citation>
    <scope>NUCLEOTIDE SEQUENCE</scope>
    <source>
        <strain evidence="2">NC1722</strain>
    </source>
</reference>
<gene>
    <name evidence="2" type="ORF">AAFF_G00286280</name>
</gene>
<accession>A0AAD7X185</accession>
<dbReference type="Proteomes" id="UP001221898">
    <property type="component" value="Unassembled WGS sequence"/>
</dbReference>
<protein>
    <submittedName>
        <fullName evidence="2">Uncharacterized protein</fullName>
    </submittedName>
</protein>